<dbReference type="PRINTS" id="PR00231">
    <property type="entry name" value="GEMCOATAL3"/>
</dbReference>
<evidence type="ECO:0000256" key="1">
    <source>
        <dbReference type="ARBA" id="ARBA00009424"/>
    </source>
</evidence>
<comment type="subunit">
    <text evidence="4 5">Homooligomer. Interacts with the replication-associated protein (REP). Interacts with host proliferating cell nuclear antigen (PCNA). Interacts with host retinoblastoma-related protein 1 (RBR1), and may thereby deregulate the host cell cycle. Oligomerization and interaction with PCNA are necessary for optimal replication enhancement.</text>
</comment>
<dbReference type="InterPro" id="IPR000657">
    <property type="entry name" value="Gemini_AL3"/>
</dbReference>
<accession>A0A089FU98</accession>
<dbReference type="EMBL" id="KJ888060">
    <property type="protein sequence ID" value="AIP89667.1"/>
    <property type="molecule type" value="Genomic_DNA"/>
</dbReference>
<gene>
    <name evidence="6" type="primary">AC3</name>
</gene>
<evidence type="ECO:0000256" key="2">
    <source>
        <dbReference type="ARBA" id="ARBA00022581"/>
    </source>
</evidence>
<proteinExistence type="inferred from homology"/>
<evidence type="ECO:0000256" key="5">
    <source>
        <dbReference type="RuleBase" id="RU363029"/>
    </source>
</evidence>
<evidence type="ECO:0000256" key="3">
    <source>
        <dbReference type="ARBA" id="ARBA00025603"/>
    </source>
</evidence>
<protein>
    <recommendedName>
        <fullName evidence="5">Replication enhancer</fullName>
        <shortName evidence="5">REn</shortName>
    </recommendedName>
</protein>
<evidence type="ECO:0000256" key="4">
    <source>
        <dbReference type="ARBA" id="ARBA00025955"/>
    </source>
</evidence>
<dbReference type="Pfam" id="PF01407">
    <property type="entry name" value="Gemini_AL3"/>
    <property type="match status" value="1"/>
</dbReference>
<comment type="function">
    <text evidence="3">Increases viral DNA accumulation. Enhances infectivity and symptom expression.</text>
</comment>
<sequence>MDSRTGEDIGALQWRNGAFIWEIPNPLYFTILNHDSMPFNMNHDIIDVQIRFNYNLRKALGMHKCFLNFRIWTRLHPQTWRFFKPFRTQVMKYLNNLGVISISTVIDAVHHVLNIVFVGTLSVSQHHEIKFNIY</sequence>
<reference evidence="6" key="1">
    <citation type="submission" date="2014-05" db="EMBL/GenBank/DDBJ databases">
        <title>Divergent evolutionary histories of Cassava Mosaic Geminiviruses in Madagascar.</title>
        <authorList>
            <person name="Hoareau M."/>
            <person name="Harimalala M."/>
            <person name="Zinga I."/>
            <person name="De Bruyn A."/>
            <person name="Lett J.-M."/>
            <person name="Lefeuvre P."/>
        </authorList>
    </citation>
    <scope>NUCLEOTIDE SEQUENCE</scope>
    <source>
        <strain evidence="6">MG:MG619B1:11</strain>
    </source>
</reference>
<keyword evidence="2 5" id="KW-0945">Host-virus interaction</keyword>
<dbReference type="GO" id="GO:0016032">
    <property type="term" value="P:viral process"/>
    <property type="evidence" value="ECO:0007669"/>
    <property type="project" value="InterPro"/>
</dbReference>
<comment type="similarity">
    <text evidence="1 5">Belongs to the geminiviridae replication enhancer protein family.</text>
</comment>
<name>A0A089FU98_9GEMI</name>
<evidence type="ECO:0000313" key="6">
    <source>
        <dbReference type="EMBL" id="AIP89667.1"/>
    </source>
</evidence>
<organism evidence="6">
    <name type="scientific">East African cassava mosaic Cameroon virus</name>
    <dbReference type="NCBI Taxonomy" id="223262"/>
    <lineage>
        <taxon>Viruses</taxon>
        <taxon>Monodnaviria</taxon>
        <taxon>Shotokuvirae</taxon>
        <taxon>Cressdnaviricota</taxon>
        <taxon>Repensiviricetes</taxon>
        <taxon>Geplafuvirales</taxon>
        <taxon>Geminiviridae</taxon>
        <taxon>Begomovirus</taxon>
        <taxon>Begomovirus manihotiscameroonense</taxon>
    </lineage>
</organism>